<dbReference type="RefSeq" id="WP_149109462.1">
    <property type="nucleotide sequence ID" value="NZ_CP042425.1"/>
</dbReference>
<evidence type="ECO:0008006" key="3">
    <source>
        <dbReference type="Google" id="ProtNLM"/>
    </source>
</evidence>
<evidence type="ECO:0000313" key="1">
    <source>
        <dbReference type="EMBL" id="QEL14576.1"/>
    </source>
</evidence>
<dbReference type="EMBL" id="CP042425">
    <property type="protein sequence ID" value="QEL14576.1"/>
    <property type="molecule type" value="Genomic_DNA"/>
</dbReference>
<protein>
    <recommendedName>
        <fullName evidence="3">Lipoprotein</fullName>
    </recommendedName>
</protein>
<dbReference type="PROSITE" id="PS51257">
    <property type="entry name" value="PROKAR_LIPOPROTEIN"/>
    <property type="match status" value="1"/>
</dbReference>
<gene>
    <name evidence="1" type="ORF">PX52LOC_01466</name>
</gene>
<dbReference type="AlphaFoldDB" id="A0A5C1A955"/>
<accession>A0A5C1A955</accession>
<evidence type="ECO:0000313" key="2">
    <source>
        <dbReference type="Proteomes" id="UP000324974"/>
    </source>
</evidence>
<dbReference type="OrthoDB" id="288702at2"/>
<reference evidence="2" key="1">
    <citation type="submission" date="2019-08" db="EMBL/GenBank/DDBJ databases">
        <title>Limnoglobus roseus gen. nov., sp. nov., a novel freshwater planctomycete with a giant genome from the family Gemmataceae.</title>
        <authorList>
            <person name="Kulichevskaya I.S."/>
            <person name="Naumoff D.G."/>
            <person name="Miroshnikov K."/>
            <person name="Ivanova A."/>
            <person name="Philippov D.A."/>
            <person name="Hakobyan A."/>
            <person name="Rijpstra I.C."/>
            <person name="Sinninghe Damste J.S."/>
            <person name="Liesack W."/>
            <person name="Dedysh S.N."/>
        </authorList>
    </citation>
    <scope>NUCLEOTIDE SEQUENCE [LARGE SCALE GENOMIC DNA]</scope>
    <source>
        <strain evidence="2">PX52</strain>
    </source>
</reference>
<name>A0A5C1A955_9BACT</name>
<keyword evidence="2" id="KW-1185">Reference proteome</keyword>
<organism evidence="1 2">
    <name type="scientific">Limnoglobus roseus</name>
    <dbReference type="NCBI Taxonomy" id="2598579"/>
    <lineage>
        <taxon>Bacteria</taxon>
        <taxon>Pseudomonadati</taxon>
        <taxon>Planctomycetota</taxon>
        <taxon>Planctomycetia</taxon>
        <taxon>Gemmatales</taxon>
        <taxon>Gemmataceae</taxon>
        <taxon>Limnoglobus</taxon>
    </lineage>
</organism>
<sequence length="127" mass="13867">MKTIGFAVILMFAAGCVGPGRVTRDVQEPEQMAELVARLAPPGTSVDDAQRAMEREGFRCSRVVNGTFTALKGEERTPEEHEGIDFLKCWRSRDSQLSIISGSWSVAIVHKDSKVVEVLAYTALTGP</sequence>
<proteinExistence type="predicted"/>
<dbReference type="Proteomes" id="UP000324974">
    <property type="component" value="Chromosome"/>
</dbReference>
<dbReference type="KEGG" id="lrs:PX52LOC_01466"/>